<organism evidence="4 5">
    <name type="scientific">Araneus ventricosus</name>
    <name type="common">Orbweaver spider</name>
    <name type="synonym">Epeira ventricosa</name>
    <dbReference type="NCBI Taxonomy" id="182803"/>
    <lineage>
        <taxon>Eukaryota</taxon>
        <taxon>Metazoa</taxon>
        <taxon>Ecdysozoa</taxon>
        <taxon>Arthropoda</taxon>
        <taxon>Chelicerata</taxon>
        <taxon>Arachnida</taxon>
        <taxon>Araneae</taxon>
        <taxon>Araneomorphae</taxon>
        <taxon>Entelegynae</taxon>
        <taxon>Araneoidea</taxon>
        <taxon>Araneidae</taxon>
        <taxon>Araneus</taxon>
    </lineage>
</organism>
<dbReference type="PANTHER" id="PTHR43798">
    <property type="entry name" value="MONOACYLGLYCEROL LIPASE"/>
    <property type="match status" value="1"/>
</dbReference>
<keyword evidence="2 4" id="KW-0378">Hydrolase</keyword>
<sequence length="346" mass="39224">MMRPNRSVLSMANNIFKNIKQEKSFDLYQRGFLNSRNFSVHNVNDVKEIEIPLPYGKVAAKAWGDERAFPVLAFHGWLDNCGTFDRLIPLLSNQFYFVAIDAPGHGRSSHLPAGALYSDISMVIDFKKVVEYLGWEKFHIVGHSLGGIFALLFSAIFPDLVKKVALLDVAKPMSSPLDVVLDIKVNAINRFMKLEKKVLTAVPPVYTPESAVTRLIKGTHNEISEEGARILLNRGSKPSDCGKGVVFTRDLRFKPLELISMRSHTTYEQFMSYLRCELLIILANQTSAYYQPEEPEIMQRFLDFYAKNVPGFTLEHVEGNHFVHLNNPERVAPIINNFLTKESCSK</sequence>
<dbReference type="Gene3D" id="3.40.50.1820">
    <property type="entry name" value="alpha/beta hydrolase"/>
    <property type="match status" value="1"/>
</dbReference>
<accession>A0A4Y2L6B6</accession>
<dbReference type="InterPro" id="IPR000073">
    <property type="entry name" value="AB_hydrolase_1"/>
</dbReference>
<dbReference type="GO" id="GO:0016020">
    <property type="term" value="C:membrane"/>
    <property type="evidence" value="ECO:0007669"/>
    <property type="project" value="TreeGrafter"/>
</dbReference>
<dbReference type="SUPFAM" id="SSF53474">
    <property type="entry name" value="alpha/beta-Hydrolases"/>
    <property type="match status" value="1"/>
</dbReference>
<dbReference type="OrthoDB" id="190201at2759"/>
<dbReference type="AlphaFoldDB" id="A0A4Y2L6B6"/>
<reference evidence="4 5" key="1">
    <citation type="journal article" date="2019" name="Sci. Rep.">
        <title>Orb-weaving spider Araneus ventricosus genome elucidates the spidroin gene catalogue.</title>
        <authorList>
            <person name="Kono N."/>
            <person name="Nakamura H."/>
            <person name="Ohtoshi R."/>
            <person name="Moran D.A.P."/>
            <person name="Shinohara A."/>
            <person name="Yoshida Y."/>
            <person name="Fujiwara M."/>
            <person name="Mori M."/>
            <person name="Tomita M."/>
            <person name="Arakawa K."/>
        </authorList>
    </citation>
    <scope>NUCLEOTIDE SEQUENCE [LARGE SCALE GENOMIC DNA]</scope>
</reference>
<evidence type="ECO:0000256" key="2">
    <source>
        <dbReference type="ARBA" id="ARBA00022801"/>
    </source>
</evidence>
<dbReference type="PRINTS" id="PR00111">
    <property type="entry name" value="ABHYDROLASE"/>
</dbReference>
<dbReference type="InterPro" id="IPR029058">
    <property type="entry name" value="AB_hydrolase_fold"/>
</dbReference>
<name>A0A4Y2L6B6_ARAVE</name>
<comment type="caution">
    <text evidence="4">The sequence shown here is derived from an EMBL/GenBank/DDBJ whole genome shotgun (WGS) entry which is preliminary data.</text>
</comment>
<dbReference type="GO" id="GO:0016787">
    <property type="term" value="F:hydrolase activity"/>
    <property type="evidence" value="ECO:0007669"/>
    <property type="project" value="UniProtKB-KW"/>
</dbReference>
<evidence type="ECO:0000313" key="4">
    <source>
        <dbReference type="EMBL" id="GBN10178.1"/>
    </source>
</evidence>
<dbReference type="PANTHER" id="PTHR43798:SF14">
    <property type="entry name" value="SERINE HYDROLASE-LIKE PROTEIN DDB_G0286239"/>
    <property type="match status" value="1"/>
</dbReference>
<keyword evidence="5" id="KW-1185">Reference proteome</keyword>
<protein>
    <submittedName>
        <fullName evidence="4">Serine hydrolase-like protein</fullName>
    </submittedName>
</protein>
<evidence type="ECO:0000256" key="1">
    <source>
        <dbReference type="ARBA" id="ARBA00008645"/>
    </source>
</evidence>
<dbReference type="Proteomes" id="UP000499080">
    <property type="component" value="Unassembled WGS sequence"/>
</dbReference>
<evidence type="ECO:0000259" key="3">
    <source>
        <dbReference type="Pfam" id="PF00561"/>
    </source>
</evidence>
<dbReference type="InterPro" id="IPR050266">
    <property type="entry name" value="AB_hydrolase_sf"/>
</dbReference>
<comment type="similarity">
    <text evidence="1">Belongs to the AB hydrolase superfamily.</text>
</comment>
<gene>
    <name evidence="4" type="primary">serhl_0</name>
    <name evidence="4" type="ORF">AVEN_159994_1</name>
</gene>
<proteinExistence type="inferred from homology"/>
<evidence type="ECO:0000313" key="5">
    <source>
        <dbReference type="Proteomes" id="UP000499080"/>
    </source>
</evidence>
<dbReference type="EMBL" id="BGPR01005439">
    <property type="protein sequence ID" value="GBN10178.1"/>
    <property type="molecule type" value="Genomic_DNA"/>
</dbReference>
<dbReference type="Pfam" id="PF00561">
    <property type="entry name" value="Abhydrolase_1"/>
    <property type="match status" value="1"/>
</dbReference>
<feature type="domain" description="AB hydrolase-1" evidence="3">
    <location>
        <begin position="70"/>
        <end position="173"/>
    </location>
</feature>